<proteinExistence type="predicted"/>
<gene>
    <name evidence="1" type="ORF">Aca07nite_54980</name>
</gene>
<protein>
    <recommendedName>
        <fullName evidence="2">Tetratricopeptide repeat-containing protein</fullName>
    </recommendedName>
</protein>
<sequence length="529" mass="57358">MPGDDDPLNDAERIFQAYVTSGGADARELPKAAHHYRHALATLPSGHPQRLPMTANLMACLRALFLTSADPTHLDNAINLGRQELDQAGPTAPPPLAFHTSLAGVHNARFQRTEDLADLDATLHHLRAAVDLARHTEPGMLPGLRSNLAYTLRLRYDITRDRDNLDEAITLARTAHQDAPEAVRFKTAYMLSSIHMLRHRDLSTRTDLDEALRLATDAVDQTPRDHPEYSGYLAHLAALEVEHHQRTRDPHARERAAAHYERLLDLLHTAPAIRPVVLANWAQILEPFGSKRLTPQPGVLALVTRMLPELEAAAEEARGTAHRPGTLTALARAHLAVHEIQKTADNLHTAITSADDAVATTPPEHPDHADHALVAAAARLARWSTSSDHTDLQRADTLLADAANHPTAASAVRIQAAHALITARMTGGDTAGADHAARQAVDLLPVIAWPGVPRSDQEFRLAQVADVGSDATAAVLSADHHCGEAIEVNEAGRAVLWAHLLHQRTDLAAVQAVAPHLAAAMDRVRRDLA</sequence>
<evidence type="ECO:0000313" key="1">
    <source>
        <dbReference type="EMBL" id="GID48223.1"/>
    </source>
</evidence>
<accession>A0ABQ3WPN5</accession>
<evidence type="ECO:0008006" key="2">
    <source>
        <dbReference type="Google" id="ProtNLM"/>
    </source>
</evidence>
<organism evidence="1">
    <name type="scientific">Actinoplanes campanulatus</name>
    <dbReference type="NCBI Taxonomy" id="113559"/>
    <lineage>
        <taxon>Bacteria</taxon>
        <taxon>Bacillati</taxon>
        <taxon>Actinomycetota</taxon>
        <taxon>Actinomycetes</taxon>
        <taxon>Micromonosporales</taxon>
        <taxon>Micromonosporaceae</taxon>
        <taxon>Actinoplanes</taxon>
    </lineage>
</organism>
<dbReference type="EMBL" id="BOMF01000104">
    <property type="protein sequence ID" value="GID48223.1"/>
    <property type="molecule type" value="Genomic_DNA"/>
</dbReference>
<name>A0ABQ3WPN5_9ACTN</name>
<reference evidence="1" key="1">
    <citation type="submission" date="2021-01" db="EMBL/GenBank/DDBJ databases">
        <title>Whole genome shotgun sequence of Actinoplanes capillaceus NBRC 16408.</title>
        <authorList>
            <person name="Komaki H."/>
            <person name="Tamura T."/>
        </authorList>
    </citation>
    <scope>NUCLEOTIDE SEQUENCE [LARGE SCALE GENOMIC DNA]</scope>
    <source>
        <strain evidence="1">NBRC 16408</strain>
    </source>
</reference>
<dbReference type="RefSeq" id="WP_204298338.1">
    <property type="nucleotide sequence ID" value="NZ_BAAAGQ010000019.1"/>
</dbReference>
<comment type="caution">
    <text evidence="1">The sequence shown here is derived from an EMBL/GenBank/DDBJ whole genome shotgun (WGS) entry which is preliminary data.</text>
</comment>